<dbReference type="Proteomes" id="UP000305760">
    <property type="component" value="Unassembled WGS sequence"/>
</dbReference>
<dbReference type="GO" id="GO:0016787">
    <property type="term" value="F:hydrolase activity"/>
    <property type="evidence" value="ECO:0007669"/>
    <property type="project" value="UniProtKB-KW"/>
</dbReference>
<keyword evidence="3" id="KW-1185">Reference proteome</keyword>
<dbReference type="SUPFAM" id="SSF53474">
    <property type="entry name" value="alpha/beta-Hydrolases"/>
    <property type="match status" value="1"/>
</dbReference>
<organism evidence="2 3">
    <name type="scientific">Arenimonas terrae</name>
    <dbReference type="NCBI Taxonomy" id="2546226"/>
    <lineage>
        <taxon>Bacteria</taxon>
        <taxon>Pseudomonadati</taxon>
        <taxon>Pseudomonadota</taxon>
        <taxon>Gammaproteobacteria</taxon>
        <taxon>Lysobacterales</taxon>
        <taxon>Lysobacteraceae</taxon>
        <taxon>Arenimonas</taxon>
    </lineage>
</organism>
<reference evidence="2 3" key="1">
    <citation type="submission" date="2019-03" db="EMBL/GenBank/DDBJ databases">
        <title>Arenimonas daejeonensis sp. nov., isolated from compost.</title>
        <authorList>
            <person name="Jeon C.O."/>
        </authorList>
    </citation>
    <scope>NUCLEOTIDE SEQUENCE [LARGE SCALE GENOMIC DNA]</scope>
    <source>
        <strain evidence="2 3">R29</strain>
    </source>
</reference>
<dbReference type="OrthoDB" id="9773549at2"/>
<feature type="signal peptide" evidence="1">
    <location>
        <begin position="1"/>
        <end position="21"/>
    </location>
</feature>
<evidence type="ECO:0000313" key="3">
    <source>
        <dbReference type="Proteomes" id="UP000305760"/>
    </source>
</evidence>
<dbReference type="RefSeq" id="WP_139450012.1">
    <property type="nucleotide sequence ID" value="NZ_SMDR01000004.1"/>
</dbReference>
<evidence type="ECO:0000313" key="2">
    <source>
        <dbReference type="EMBL" id="TNJ32899.1"/>
    </source>
</evidence>
<keyword evidence="1" id="KW-0732">Signal</keyword>
<proteinExistence type="predicted"/>
<dbReference type="EMBL" id="SMDR01000004">
    <property type="protein sequence ID" value="TNJ32899.1"/>
    <property type="molecule type" value="Genomic_DNA"/>
</dbReference>
<keyword evidence="2" id="KW-0378">Hydrolase</keyword>
<dbReference type="PANTHER" id="PTHR37017:SF13">
    <property type="entry name" value="AB HYDROLASE-1 DOMAIN-CONTAINING PROTEIN"/>
    <property type="match status" value="1"/>
</dbReference>
<dbReference type="InterPro" id="IPR029058">
    <property type="entry name" value="AB_hydrolase_fold"/>
</dbReference>
<dbReference type="AlphaFoldDB" id="A0A5C4RPN7"/>
<dbReference type="PANTHER" id="PTHR37017">
    <property type="entry name" value="AB HYDROLASE-1 DOMAIN-CONTAINING PROTEIN-RELATED"/>
    <property type="match status" value="1"/>
</dbReference>
<sequence>MRTPMPRRRVLGALMGAAAMAALGSAAARGAEPGGRRTFVLLHGSTHGARGMAPLASALEALGYAAACPELPYADPDATQASILEALRPQWQAIAGDGPISCVGHSITGLLLPLLHAHARVDSLVYLAAAIAKPGLTFREHAREDGAMFCPPWIEKGHLAYEDEAISRHFLYHDVDAANVGLARRHRIKYAASNLWLQPTVPERHPDLHTAYLACGFDRVFEPAWMQRAAPALLGVEATTLPFGHMPHLADPMAVARALVADLPASGRGGR</sequence>
<evidence type="ECO:0000256" key="1">
    <source>
        <dbReference type="SAM" id="SignalP"/>
    </source>
</evidence>
<dbReference type="InterPro" id="IPR006311">
    <property type="entry name" value="TAT_signal"/>
</dbReference>
<dbReference type="InterPro" id="IPR052897">
    <property type="entry name" value="Sec-Metab_Biosynth_Hydrolase"/>
</dbReference>
<gene>
    <name evidence="2" type="ORF">E1B00_14405</name>
</gene>
<dbReference type="PROSITE" id="PS51318">
    <property type="entry name" value="TAT"/>
    <property type="match status" value="1"/>
</dbReference>
<protein>
    <submittedName>
        <fullName evidence="2">Alpha/beta hydrolase</fullName>
    </submittedName>
</protein>
<accession>A0A5C4RPN7</accession>
<name>A0A5C4RPN7_9GAMM</name>
<feature type="chain" id="PRO_5023101942" evidence="1">
    <location>
        <begin position="22"/>
        <end position="271"/>
    </location>
</feature>
<comment type="caution">
    <text evidence="2">The sequence shown here is derived from an EMBL/GenBank/DDBJ whole genome shotgun (WGS) entry which is preliminary data.</text>
</comment>
<dbReference type="Gene3D" id="3.40.50.1820">
    <property type="entry name" value="alpha/beta hydrolase"/>
    <property type="match status" value="1"/>
</dbReference>